<proteinExistence type="predicted"/>
<protein>
    <submittedName>
        <fullName evidence="2">Uncharacterized protein</fullName>
    </submittedName>
</protein>
<evidence type="ECO:0000313" key="2">
    <source>
        <dbReference type="EMBL" id="OKH46540.1"/>
    </source>
</evidence>
<accession>A0A1U7J2V7</accession>
<name>A0A1U7J2V7_9CYAN</name>
<feature type="non-terminal residue" evidence="2">
    <location>
        <position position="1"/>
    </location>
</feature>
<gene>
    <name evidence="2" type="ORF">NIES30_15655</name>
</gene>
<evidence type="ECO:0000313" key="3">
    <source>
        <dbReference type="Proteomes" id="UP000185557"/>
    </source>
</evidence>
<dbReference type="RefSeq" id="WP_171973042.1">
    <property type="nucleotide sequence ID" value="NZ_MRCG01000012.1"/>
</dbReference>
<dbReference type="STRING" id="549789.NIES30_15655"/>
<dbReference type="Proteomes" id="UP000185557">
    <property type="component" value="Unassembled WGS sequence"/>
</dbReference>
<evidence type="ECO:0000256" key="1">
    <source>
        <dbReference type="SAM" id="MobiDB-lite"/>
    </source>
</evidence>
<sequence>TLPAALTQFPSSPLSPTAIPPESELDTLLNLALMGDLKGVVAYAERIEQQQQQWAPFTTQLKQLALSYKGRQAIDLIKRYQPPA</sequence>
<dbReference type="EMBL" id="MRCG01000012">
    <property type="protein sequence ID" value="OKH46540.1"/>
    <property type="molecule type" value="Genomic_DNA"/>
</dbReference>
<comment type="caution">
    <text evidence="2">The sequence shown here is derived from an EMBL/GenBank/DDBJ whole genome shotgun (WGS) entry which is preliminary data.</text>
</comment>
<keyword evidence="3" id="KW-1185">Reference proteome</keyword>
<reference evidence="2 3" key="1">
    <citation type="submission" date="2016-11" db="EMBL/GenBank/DDBJ databases">
        <title>Draft Genome Sequences of Nine Cyanobacterial Strains from Diverse Habitats.</title>
        <authorList>
            <person name="Zhu T."/>
            <person name="Hou S."/>
            <person name="Lu X."/>
            <person name="Hess W.R."/>
        </authorList>
    </citation>
    <scope>NUCLEOTIDE SEQUENCE [LARGE SCALE GENOMIC DNA]</scope>
    <source>
        <strain evidence="2 3">NIES-30</strain>
    </source>
</reference>
<organism evidence="2 3">
    <name type="scientific">Phormidium tenue NIES-30</name>
    <dbReference type="NCBI Taxonomy" id="549789"/>
    <lineage>
        <taxon>Bacteria</taxon>
        <taxon>Bacillati</taxon>
        <taxon>Cyanobacteriota</taxon>
        <taxon>Cyanophyceae</taxon>
        <taxon>Oscillatoriophycideae</taxon>
        <taxon>Oscillatoriales</taxon>
        <taxon>Oscillatoriaceae</taxon>
        <taxon>Phormidium</taxon>
    </lineage>
</organism>
<feature type="region of interest" description="Disordered" evidence="1">
    <location>
        <begin position="1"/>
        <end position="20"/>
    </location>
</feature>
<dbReference type="AlphaFoldDB" id="A0A1U7J2V7"/>